<organism evidence="7 8">
    <name type="scientific">Effusibacillus lacus</name>
    <dbReference type="NCBI Taxonomy" id="1348429"/>
    <lineage>
        <taxon>Bacteria</taxon>
        <taxon>Bacillati</taxon>
        <taxon>Bacillota</taxon>
        <taxon>Bacilli</taxon>
        <taxon>Bacillales</taxon>
        <taxon>Alicyclobacillaceae</taxon>
        <taxon>Effusibacillus</taxon>
    </lineage>
</organism>
<dbReference type="Pfam" id="PF08546">
    <property type="entry name" value="ApbA_C"/>
    <property type="match status" value="1"/>
</dbReference>
<proteinExistence type="inferred from homology"/>
<evidence type="ECO:0000256" key="4">
    <source>
        <dbReference type="RuleBase" id="RU362068"/>
    </source>
</evidence>
<sequence>MKVTVVGAGAVGGYFGGRLQEAGFDVTYLVREKRAQQLKETGLIIRSPFGDAELVPKTALAAEEIEACDLVILGVKNYHLKEAIESIRPLFEKGAKVLPLLNGIEHFDILQREFGEEAVLGGICQIISTLDREGRILHTNQMHEITFGPLTPGQEEFCRQLEEAVEGANMKLKLSKDVRVDMWSKYAFITAFSGVTTASRLPINEVLMHEPTLEVFRLALSEMRDLAGAKGVTLSERFADKTVDNMYRLPEGATSSMHQDFRKGLPLEVEYLQGAAVRIARQAGIEVPTVRTLYGLIKPYEYGGAK</sequence>
<keyword evidence="8" id="KW-1185">Reference proteome</keyword>
<dbReference type="GO" id="GO:0005737">
    <property type="term" value="C:cytoplasm"/>
    <property type="evidence" value="ECO:0007669"/>
    <property type="project" value="TreeGrafter"/>
</dbReference>
<dbReference type="InterPro" id="IPR036291">
    <property type="entry name" value="NAD(P)-bd_dom_sf"/>
</dbReference>
<dbReference type="RefSeq" id="WP_096182889.1">
    <property type="nucleotide sequence ID" value="NZ_BDUF01000086.1"/>
</dbReference>
<name>A0A292YE67_9BACL</name>
<dbReference type="PANTHER" id="PTHR21708:SF26">
    <property type="entry name" value="2-DEHYDROPANTOATE 2-REDUCTASE"/>
    <property type="match status" value="1"/>
</dbReference>
<dbReference type="UniPathway" id="UPA00028">
    <property type="reaction ID" value="UER00004"/>
</dbReference>
<dbReference type="InterPro" id="IPR008927">
    <property type="entry name" value="6-PGluconate_DH-like_C_sf"/>
</dbReference>
<dbReference type="Gene3D" id="3.40.50.720">
    <property type="entry name" value="NAD(P)-binding Rossmann-like Domain"/>
    <property type="match status" value="1"/>
</dbReference>
<protein>
    <recommendedName>
        <fullName evidence="4">2-dehydropantoate 2-reductase</fullName>
        <ecNumber evidence="4">1.1.1.169</ecNumber>
    </recommendedName>
    <alternativeName>
        <fullName evidence="4">Ketopantoate reductase</fullName>
    </alternativeName>
</protein>
<dbReference type="NCBIfam" id="TIGR00745">
    <property type="entry name" value="apbA_panE"/>
    <property type="match status" value="1"/>
</dbReference>
<dbReference type="EC" id="1.1.1.169" evidence="4"/>
<gene>
    <name evidence="7" type="ORF">EFBL_2818</name>
</gene>
<dbReference type="InterPro" id="IPR013328">
    <property type="entry name" value="6PGD_dom2"/>
</dbReference>
<accession>A0A292YE67</accession>
<dbReference type="SUPFAM" id="SSF51735">
    <property type="entry name" value="NAD(P)-binding Rossmann-fold domains"/>
    <property type="match status" value="1"/>
</dbReference>
<comment type="catalytic activity">
    <reaction evidence="4">
        <text>(R)-pantoate + NADP(+) = 2-dehydropantoate + NADPH + H(+)</text>
        <dbReference type="Rhea" id="RHEA:16233"/>
        <dbReference type="ChEBI" id="CHEBI:11561"/>
        <dbReference type="ChEBI" id="CHEBI:15378"/>
        <dbReference type="ChEBI" id="CHEBI:15980"/>
        <dbReference type="ChEBI" id="CHEBI:57783"/>
        <dbReference type="ChEBI" id="CHEBI:58349"/>
        <dbReference type="EC" id="1.1.1.169"/>
    </reaction>
</comment>
<evidence type="ECO:0000256" key="1">
    <source>
        <dbReference type="ARBA" id="ARBA00007870"/>
    </source>
</evidence>
<keyword evidence="3 4" id="KW-0560">Oxidoreductase</keyword>
<dbReference type="OrthoDB" id="9793586at2"/>
<dbReference type="FunFam" id="3.40.50.720:FF:000307">
    <property type="entry name" value="2-dehydropantoate 2-reductase"/>
    <property type="match status" value="1"/>
</dbReference>
<comment type="similarity">
    <text evidence="1 4">Belongs to the ketopantoate reductase family.</text>
</comment>
<comment type="pathway">
    <text evidence="4">Cofactor biosynthesis; (R)-pantothenate biosynthesis; (R)-pantoate from 3-methyl-2-oxobutanoate: step 2/2.</text>
</comment>
<dbReference type="PANTHER" id="PTHR21708">
    <property type="entry name" value="PROBABLE 2-DEHYDROPANTOATE 2-REDUCTASE"/>
    <property type="match status" value="1"/>
</dbReference>
<dbReference type="InterPro" id="IPR013752">
    <property type="entry name" value="KPA_reductase"/>
</dbReference>
<evidence type="ECO:0000259" key="6">
    <source>
        <dbReference type="Pfam" id="PF08546"/>
    </source>
</evidence>
<evidence type="ECO:0000313" key="7">
    <source>
        <dbReference type="EMBL" id="GAX91152.1"/>
    </source>
</evidence>
<dbReference type="GO" id="GO:0008677">
    <property type="term" value="F:2-dehydropantoate 2-reductase activity"/>
    <property type="evidence" value="ECO:0007669"/>
    <property type="project" value="UniProtKB-EC"/>
</dbReference>
<dbReference type="InterPro" id="IPR013332">
    <property type="entry name" value="KPR_N"/>
</dbReference>
<dbReference type="EMBL" id="BDUF01000086">
    <property type="protein sequence ID" value="GAX91152.1"/>
    <property type="molecule type" value="Genomic_DNA"/>
</dbReference>
<evidence type="ECO:0000256" key="2">
    <source>
        <dbReference type="ARBA" id="ARBA00022857"/>
    </source>
</evidence>
<evidence type="ECO:0000256" key="3">
    <source>
        <dbReference type="ARBA" id="ARBA00023002"/>
    </source>
</evidence>
<dbReference type="Proteomes" id="UP000217785">
    <property type="component" value="Unassembled WGS sequence"/>
</dbReference>
<dbReference type="FunFam" id="1.10.1040.10:FF:000017">
    <property type="entry name" value="2-dehydropantoate 2-reductase"/>
    <property type="match status" value="1"/>
</dbReference>
<feature type="domain" description="Ketopantoate reductase C-terminal" evidence="6">
    <location>
        <begin position="177"/>
        <end position="301"/>
    </location>
</feature>
<evidence type="ECO:0000259" key="5">
    <source>
        <dbReference type="Pfam" id="PF02558"/>
    </source>
</evidence>
<dbReference type="InterPro" id="IPR051402">
    <property type="entry name" value="KPR-Related"/>
</dbReference>
<dbReference type="InterPro" id="IPR003710">
    <property type="entry name" value="ApbA"/>
</dbReference>
<comment type="function">
    <text evidence="4">Catalyzes the NADPH-dependent reduction of ketopantoate into pantoic acid.</text>
</comment>
<keyword evidence="2 4" id="KW-0521">NADP</keyword>
<reference evidence="8" key="1">
    <citation type="submission" date="2017-07" db="EMBL/GenBank/DDBJ databases">
        <title>Draft genome sequence of Effusibacillus lacus strain skLN1.</title>
        <authorList>
            <person name="Watanabe M."/>
            <person name="Kojima H."/>
            <person name="Fukui M."/>
        </authorList>
    </citation>
    <scope>NUCLEOTIDE SEQUENCE [LARGE SCALE GENOMIC DNA]</scope>
    <source>
        <strain evidence="8">skLN1</strain>
    </source>
</reference>
<keyword evidence="4" id="KW-0566">Pantothenate biosynthesis</keyword>
<dbReference type="SUPFAM" id="SSF48179">
    <property type="entry name" value="6-phosphogluconate dehydrogenase C-terminal domain-like"/>
    <property type="match status" value="1"/>
</dbReference>
<evidence type="ECO:0000313" key="8">
    <source>
        <dbReference type="Proteomes" id="UP000217785"/>
    </source>
</evidence>
<dbReference type="AlphaFoldDB" id="A0A292YE67"/>
<comment type="caution">
    <text evidence="7">The sequence shown here is derived from an EMBL/GenBank/DDBJ whole genome shotgun (WGS) entry which is preliminary data.</text>
</comment>
<dbReference type="GO" id="GO:0015940">
    <property type="term" value="P:pantothenate biosynthetic process"/>
    <property type="evidence" value="ECO:0007669"/>
    <property type="project" value="UniProtKB-UniPathway"/>
</dbReference>
<dbReference type="Gene3D" id="1.10.1040.10">
    <property type="entry name" value="N-(1-d-carboxylethyl)-l-norvaline Dehydrogenase, domain 2"/>
    <property type="match status" value="1"/>
</dbReference>
<dbReference type="Pfam" id="PF02558">
    <property type="entry name" value="ApbA"/>
    <property type="match status" value="1"/>
</dbReference>
<feature type="domain" description="Ketopantoate reductase N-terminal" evidence="5">
    <location>
        <begin position="3"/>
        <end position="150"/>
    </location>
</feature>